<dbReference type="OrthoDB" id="21094at2"/>
<protein>
    <recommendedName>
        <fullName evidence="7">UPF0056 inner membrane protein</fullName>
    </recommendedName>
</protein>
<dbReference type="RefSeq" id="WP_015750643.1">
    <property type="nucleotide sequence ID" value="NC_013223.1"/>
</dbReference>
<keyword evidence="9" id="KW-1185">Reference proteome</keyword>
<evidence type="ECO:0000313" key="9">
    <source>
        <dbReference type="Proteomes" id="UP000001052"/>
    </source>
</evidence>
<evidence type="ECO:0000256" key="7">
    <source>
        <dbReference type="RuleBase" id="RU362048"/>
    </source>
</evidence>
<keyword evidence="6 7" id="KW-0472">Membrane</keyword>
<keyword evidence="5 7" id="KW-1133">Transmembrane helix</keyword>
<dbReference type="InterPro" id="IPR002771">
    <property type="entry name" value="Multi_antbiot-R_MarC"/>
</dbReference>
<dbReference type="PANTHER" id="PTHR33508:SF10">
    <property type="entry name" value="UPF0056 INNER MEMBRANE PROTEIN YHGN"/>
    <property type="match status" value="1"/>
</dbReference>
<dbReference type="Pfam" id="PF01914">
    <property type="entry name" value="MarC"/>
    <property type="match status" value="1"/>
</dbReference>
<organism evidence="8 9">
    <name type="scientific">Desulfohalobium retbaense (strain ATCC 49708 / DSM 5692 / JCM 16813 / HR100)</name>
    <dbReference type="NCBI Taxonomy" id="485915"/>
    <lineage>
        <taxon>Bacteria</taxon>
        <taxon>Pseudomonadati</taxon>
        <taxon>Thermodesulfobacteriota</taxon>
        <taxon>Desulfovibrionia</taxon>
        <taxon>Desulfovibrionales</taxon>
        <taxon>Desulfohalobiaceae</taxon>
        <taxon>Desulfohalobium</taxon>
    </lineage>
</organism>
<proteinExistence type="inferred from homology"/>
<dbReference type="EMBL" id="CP001734">
    <property type="protein sequence ID" value="ACV67484.1"/>
    <property type="molecule type" value="Genomic_DNA"/>
</dbReference>
<feature type="transmembrane region" description="Helical" evidence="7">
    <location>
        <begin position="136"/>
        <end position="154"/>
    </location>
</feature>
<feature type="transmembrane region" description="Helical" evidence="7">
    <location>
        <begin position="74"/>
        <end position="92"/>
    </location>
</feature>
<dbReference type="PANTHER" id="PTHR33508">
    <property type="entry name" value="UPF0056 MEMBRANE PROTEIN YHCE"/>
    <property type="match status" value="1"/>
</dbReference>
<evidence type="ECO:0000256" key="4">
    <source>
        <dbReference type="ARBA" id="ARBA00022692"/>
    </source>
</evidence>
<feature type="transmembrane region" description="Helical" evidence="7">
    <location>
        <begin position="48"/>
        <end position="65"/>
    </location>
</feature>
<reference evidence="8 9" key="2">
    <citation type="journal article" date="2010" name="Stand. Genomic Sci.">
        <title>Complete genome sequence of Desulfohalobium retbaense type strain (HR(100)).</title>
        <authorList>
            <person name="Spring S."/>
            <person name="Nolan M."/>
            <person name="Lapidus A."/>
            <person name="Glavina Del Rio T."/>
            <person name="Copeland A."/>
            <person name="Tice H."/>
            <person name="Cheng J.F."/>
            <person name="Lucas S."/>
            <person name="Land M."/>
            <person name="Chen F."/>
            <person name="Bruce D."/>
            <person name="Goodwin L."/>
            <person name="Pitluck S."/>
            <person name="Ivanova N."/>
            <person name="Mavromatis K."/>
            <person name="Mikhailova N."/>
            <person name="Pati A."/>
            <person name="Chen A."/>
            <person name="Palaniappan K."/>
            <person name="Hauser L."/>
            <person name="Chang Y.J."/>
            <person name="Jeffries C.D."/>
            <person name="Munk C."/>
            <person name="Kiss H."/>
            <person name="Chain P."/>
            <person name="Han C."/>
            <person name="Brettin T."/>
            <person name="Detter J.C."/>
            <person name="Schuler E."/>
            <person name="Goker M."/>
            <person name="Rohde M."/>
            <person name="Bristow J."/>
            <person name="Eisen J.A."/>
            <person name="Markowitz V."/>
            <person name="Hugenholtz P."/>
            <person name="Kyrpides N.C."/>
            <person name="Klenk H.P."/>
        </authorList>
    </citation>
    <scope>NUCLEOTIDE SEQUENCE [LARGE SCALE GENOMIC DNA]</scope>
    <source>
        <strain evidence="8 9">DSM 5692</strain>
    </source>
</reference>
<comment type="caution">
    <text evidence="7">Lacks conserved residue(s) required for the propagation of feature annotation.</text>
</comment>
<comment type="similarity">
    <text evidence="2 7">Belongs to the UPF0056 (MarC) family.</text>
</comment>
<name>C8WZK9_DESRD</name>
<dbReference type="eggNOG" id="COG2095">
    <property type="taxonomic scope" value="Bacteria"/>
</dbReference>
<reference evidence="9" key="1">
    <citation type="submission" date="2009-09" db="EMBL/GenBank/DDBJ databases">
        <title>The complete chromosome of Desulfohalobium retbaense DSM 5692.</title>
        <authorList>
            <consortium name="US DOE Joint Genome Institute (JGI-PGF)"/>
            <person name="Lucas S."/>
            <person name="Copeland A."/>
            <person name="Lapidus A."/>
            <person name="Glavina del Rio T."/>
            <person name="Dalin E."/>
            <person name="Tice H."/>
            <person name="Bruce D."/>
            <person name="Goodwin L."/>
            <person name="Pitluck S."/>
            <person name="Kyrpides N."/>
            <person name="Mavromatis K."/>
            <person name="Ivanova N."/>
            <person name="Mikhailova N."/>
            <person name="Munk A.C."/>
            <person name="Brettin T."/>
            <person name="Detter J.C."/>
            <person name="Han C."/>
            <person name="Tapia R."/>
            <person name="Larimer F."/>
            <person name="Land M."/>
            <person name="Hauser L."/>
            <person name="Markowitz V."/>
            <person name="Cheng J.-F."/>
            <person name="Hugenholtz P."/>
            <person name="Woyke T."/>
            <person name="Wu D."/>
            <person name="Spring S."/>
            <person name="Klenk H.-P."/>
            <person name="Eisen J.A."/>
        </authorList>
    </citation>
    <scope>NUCLEOTIDE SEQUENCE [LARGE SCALE GENOMIC DNA]</scope>
    <source>
        <strain evidence="9">DSM 5692</strain>
    </source>
</reference>
<feature type="transmembrane region" description="Helical" evidence="7">
    <location>
        <begin position="107"/>
        <end position="129"/>
    </location>
</feature>
<sequence>METLRLVFELAFPLFLIMDPIANSATCLAILKGYSPPKQRRIIFRELVIALVLIVLFQVLGKWLLELLAIHQSTLRVAGGLILFIISLKLIFPEDQGPVGGDDKDPFIVPIATPFIAGPSLLAAVMLYAHREERQAVLFLAVFVAWLGSLGIMLSAPSLQRILGKRGIKAAERLMGLILILVAVQMLEDGVRLFVESMF</sequence>
<evidence type="ECO:0000256" key="1">
    <source>
        <dbReference type="ARBA" id="ARBA00004651"/>
    </source>
</evidence>
<evidence type="ECO:0000256" key="3">
    <source>
        <dbReference type="ARBA" id="ARBA00022475"/>
    </source>
</evidence>
<dbReference type="STRING" id="485915.Dret_0182"/>
<evidence type="ECO:0000256" key="6">
    <source>
        <dbReference type="ARBA" id="ARBA00023136"/>
    </source>
</evidence>
<dbReference type="GO" id="GO:0005886">
    <property type="term" value="C:plasma membrane"/>
    <property type="evidence" value="ECO:0007669"/>
    <property type="project" value="UniProtKB-SubCell"/>
</dbReference>
<feature type="transmembrane region" description="Helical" evidence="7">
    <location>
        <begin position="174"/>
        <end position="195"/>
    </location>
</feature>
<dbReference type="HOGENOM" id="CLU_079909_1_1_7"/>
<keyword evidence="4 7" id="KW-0812">Transmembrane</keyword>
<evidence type="ECO:0000313" key="8">
    <source>
        <dbReference type="EMBL" id="ACV67484.1"/>
    </source>
</evidence>
<evidence type="ECO:0000256" key="2">
    <source>
        <dbReference type="ARBA" id="ARBA00009784"/>
    </source>
</evidence>
<comment type="subcellular location">
    <subcellularLocation>
        <location evidence="7">Cell inner membrane</location>
        <topology evidence="7">Multi-pass membrane protein</topology>
    </subcellularLocation>
    <subcellularLocation>
        <location evidence="1">Cell membrane</location>
        <topology evidence="1">Multi-pass membrane protein</topology>
    </subcellularLocation>
</comment>
<dbReference type="KEGG" id="drt:Dret_0182"/>
<accession>C8WZK9</accession>
<keyword evidence="3" id="KW-1003">Cell membrane</keyword>
<evidence type="ECO:0000256" key="5">
    <source>
        <dbReference type="ARBA" id="ARBA00022989"/>
    </source>
</evidence>
<gene>
    <name evidence="8" type="ordered locus">Dret_0182</name>
</gene>
<dbReference type="AlphaFoldDB" id="C8WZK9"/>
<dbReference type="Proteomes" id="UP000001052">
    <property type="component" value="Chromosome"/>
</dbReference>